<dbReference type="Pfam" id="PF04969">
    <property type="entry name" value="CS"/>
    <property type="match status" value="2"/>
</dbReference>
<dbReference type="CDD" id="cd06463">
    <property type="entry name" value="p23_like"/>
    <property type="match status" value="1"/>
</dbReference>
<evidence type="ECO:0000259" key="11">
    <source>
        <dbReference type="PROSITE" id="PS51203"/>
    </source>
</evidence>
<comment type="catalytic activity">
    <reaction evidence="1">
        <text>Thiol-dependent hydrolysis of ester, thioester, amide, peptide and isopeptide bonds formed by the C-terminal Gly of ubiquitin (a 76-residue protein attached to proteins as an intracellular targeting signal).</text>
        <dbReference type="EC" id="3.4.19.12"/>
    </reaction>
</comment>
<reference evidence="12" key="1">
    <citation type="submission" date="2025-08" db="UniProtKB">
        <authorList>
            <consortium name="Ensembl"/>
        </authorList>
    </citation>
    <scope>IDENTIFICATION</scope>
</reference>
<keyword evidence="3" id="KW-0479">Metal-binding</keyword>
<dbReference type="CDD" id="cd06466">
    <property type="entry name" value="p23_CS_SGT1_like"/>
    <property type="match status" value="1"/>
</dbReference>
<dbReference type="Proteomes" id="UP000694700">
    <property type="component" value="Unplaced"/>
</dbReference>
<dbReference type="Pfam" id="PF01753">
    <property type="entry name" value="zf-MYND"/>
    <property type="match status" value="1"/>
</dbReference>
<evidence type="ECO:0000256" key="2">
    <source>
        <dbReference type="ARBA" id="ARBA00012759"/>
    </source>
</evidence>
<dbReference type="SUPFAM" id="SSF144232">
    <property type="entry name" value="HIT/MYND zinc finger-like"/>
    <property type="match status" value="1"/>
</dbReference>
<dbReference type="PROSITE" id="PS51203">
    <property type="entry name" value="CS"/>
    <property type="match status" value="1"/>
</dbReference>
<name>A0A8C1SQA1_CYPCA</name>
<evidence type="ECO:0000256" key="5">
    <source>
        <dbReference type="ARBA" id="ARBA00022801"/>
    </source>
</evidence>
<accession>A0A8C1SQA1</accession>
<dbReference type="FunFam" id="3.90.70.10:FF:000012">
    <property type="entry name" value="ubiquitin carboxyl-terminal hydrolase 19 isoform X2"/>
    <property type="match status" value="1"/>
</dbReference>
<dbReference type="InterPro" id="IPR002893">
    <property type="entry name" value="Znf_MYND"/>
</dbReference>
<dbReference type="PANTHER" id="PTHR21646">
    <property type="entry name" value="UBIQUITIN CARBOXYL-TERMINAL HYDROLASE"/>
    <property type="match status" value="1"/>
</dbReference>
<feature type="region of interest" description="Disordered" evidence="8">
    <location>
        <begin position="1126"/>
        <end position="1146"/>
    </location>
</feature>
<evidence type="ECO:0000313" key="13">
    <source>
        <dbReference type="Proteomes" id="UP000694700"/>
    </source>
</evidence>
<dbReference type="InterPro" id="IPR001394">
    <property type="entry name" value="Peptidase_C19_UCH"/>
</dbReference>
<evidence type="ECO:0000256" key="6">
    <source>
        <dbReference type="ARBA" id="ARBA00022833"/>
    </source>
</evidence>
<dbReference type="Pfam" id="PF16602">
    <property type="entry name" value="USP19_linker"/>
    <property type="match status" value="1"/>
</dbReference>
<dbReference type="Gene3D" id="6.10.140.2220">
    <property type="match status" value="1"/>
</dbReference>
<evidence type="ECO:0000259" key="9">
    <source>
        <dbReference type="PROSITE" id="PS50235"/>
    </source>
</evidence>
<feature type="domain" description="CS" evidence="11">
    <location>
        <begin position="9"/>
        <end position="100"/>
    </location>
</feature>
<feature type="region of interest" description="Disordered" evidence="8">
    <location>
        <begin position="127"/>
        <end position="232"/>
    </location>
</feature>
<feature type="domain" description="USP" evidence="9">
    <location>
        <begin position="399"/>
        <end position="1104"/>
    </location>
</feature>
<dbReference type="InterPro" id="IPR050185">
    <property type="entry name" value="Ub_carboxyl-term_hydrolase"/>
</dbReference>
<dbReference type="FunFam" id="3.90.70.10:FF:000020">
    <property type="entry name" value="ubiquitin carboxyl-terminal hydrolase 19 isoform X4"/>
    <property type="match status" value="1"/>
</dbReference>
<dbReference type="InterPro" id="IPR007052">
    <property type="entry name" value="CS_dom"/>
</dbReference>
<dbReference type="PROSITE" id="PS50865">
    <property type="entry name" value="ZF_MYND_2"/>
    <property type="match status" value="1"/>
</dbReference>
<dbReference type="InterPro" id="IPR018200">
    <property type="entry name" value="USP_CS"/>
</dbReference>
<feature type="compositionally biased region" description="Polar residues" evidence="8">
    <location>
        <begin position="816"/>
        <end position="827"/>
    </location>
</feature>
<evidence type="ECO:0000256" key="1">
    <source>
        <dbReference type="ARBA" id="ARBA00000707"/>
    </source>
</evidence>
<feature type="compositionally biased region" description="Basic and acidic residues" evidence="8">
    <location>
        <begin position="156"/>
        <end position="166"/>
    </location>
</feature>
<dbReference type="AlphaFoldDB" id="A0A8C1SQA1"/>
<feature type="compositionally biased region" description="Basic and acidic residues" evidence="8">
    <location>
        <begin position="186"/>
        <end position="196"/>
    </location>
</feature>
<dbReference type="GO" id="GO:0008270">
    <property type="term" value="F:zinc ion binding"/>
    <property type="evidence" value="ECO:0007669"/>
    <property type="project" value="UniProtKB-KW"/>
</dbReference>
<dbReference type="EC" id="3.4.19.12" evidence="2"/>
<feature type="compositionally biased region" description="Polar residues" evidence="8">
    <location>
        <begin position="1137"/>
        <end position="1146"/>
    </location>
</feature>
<dbReference type="SUPFAM" id="SSF49764">
    <property type="entry name" value="HSP20-like chaperones"/>
    <property type="match status" value="2"/>
</dbReference>
<dbReference type="InterPro" id="IPR028889">
    <property type="entry name" value="USP"/>
</dbReference>
<feature type="domain" description="MYND-type" evidence="10">
    <location>
        <begin position="693"/>
        <end position="735"/>
    </location>
</feature>
<dbReference type="Ensembl" id="ENSCCRT00015011316.1">
    <property type="protein sequence ID" value="ENSCCRP00015010909.1"/>
    <property type="gene ID" value="ENSCCRG00015005073.1"/>
</dbReference>
<evidence type="ECO:0000259" key="10">
    <source>
        <dbReference type="PROSITE" id="PS50865"/>
    </source>
</evidence>
<dbReference type="PROSITE" id="PS50235">
    <property type="entry name" value="USP_3"/>
    <property type="match status" value="1"/>
</dbReference>
<dbReference type="GO" id="GO:0016579">
    <property type="term" value="P:protein deubiquitination"/>
    <property type="evidence" value="ECO:0007669"/>
    <property type="project" value="InterPro"/>
</dbReference>
<keyword evidence="4 7" id="KW-0863">Zinc-finger</keyword>
<dbReference type="PROSITE" id="PS00973">
    <property type="entry name" value="USP_2"/>
    <property type="match status" value="1"/>
</dbReference>
<dbReference type="GO" id="GO:0004843">
    <property type="term" value="F:cysteine-type deubiquitinase activity"/>
    <property type="evidence" value="ECO:0007669"/>
    <property type="project" value="UniProtKB-EC"/>
</dbReference>
<keyword evidence="6" id="KW-0862">Zinc</keyword>
<evidence type="ECO:0000256" key="7">
    <source>
        <dbReference type="PROSITE-ProRule" id="PRU00134"/>
    </source>
</evidence>
<evidence type="ECO:0000256" key="8">
    <source>
        <dbReference type="SAM" id="MobiDB-lite"/>
    </source>
</evidence>
<dbReference type="Gene3D" id="2.60.40.790">
    <property type="match status" value="2"/>
</dbReference>
<evidence type="ECO:0000313" key="12">
    <source>
        <dbReference type="Ensembl" id="ENSCCRP00015010909.1"/>
    </source>
</evidence>
<dbReference type="SUPFAM" id="SSF54001">
    <property type="entry name" value="Cysteine proteinases"/>
    <property type="match status" value="1"/>
</dbReference>
<dbReference type="Gene3D" id="3.90.70.10">
    <property type="entry name" value="Cysteine proteinases"/>
    <property type="match status" value="2"/>
</dbReference>
<dbReference type="PROSITE" id="PS00972">
    <property type="entry name" value="USP_1"/>
    <property type="match status" value="1"/>
</dbReference>
<proteinExistence type="predicted"/>
<dbReference type="PROSITE" id="PS01360">
    <property type="entry name" value="ZF_MYND_1"/>
    <property type="match status" value="1"/>
</dbReference>
<evidence type="ECO:0000256" key="3">
    <source>
        <dbReference type="ARBA" id="ARBA00022723"/>
    </source>
</evidence>
<dbReference type="CDD" id="cd02674">
    <property type="entry name" value="Peptidase_C19R"/>
    <property type="match status" value="1"/>
</dbReference>
<protein>
    <recommendedName>
        <fullName evidence="2">ubiquitinyl hydrolase 1</fullName>
        <ecNumber evidence="2">3.4.19.12</ecNumber>
    </recommendedName>
</protein>
<dbReference type="PANTHER" id="PTHR21646:SF74">
    <property type="entry name" value="UBIQUITIN CARBOXYL-TERMINAL HYDROLASE 19"/>
    <property type="match status" value="1"/>
</dbReference>
<evidence type="ECO:0000256" key="4">
    <source>
        <dbReference type="ARBA" id="ARBA00022771"/>
    </source>
</evidence>
<dbReference type="InterPro" id="IPR038765">
    <property type="entry name" value="Papain-like_cys_pep_sf"/>
</dbReference>
<keyword evidence="5" id="KW-0378">Hydrolase</keyword>
<dbReference type="InterPro" id="IPR008978">
    <property type="entry name" value="HSP20-like_chaperone"/>
</dbReference>
<feature type="region of interest" description="Disordered" evidence="8">
    <location>
        <begin position="793"/>
        <end position="827"/>
    </location>
</feature>
<feature type="compositionally biased region" description="Low complexity" evidence="8">
    <location>
        <begin position="1126"/>
        <end position="1136"/>
    </location>
</feature>
<sequence>ALPKCSFVCVDLFLDWKQNAHEVIVRLNCEDAGVLRVEDIDYAFSDSACHIRLPDGREWSCNLHEEIEASCSKLLYKEKTNVLQLVMHKKIPLNTWPTFAVRAPLYLFMFLIEQNKKKTEIVNILGENGSNHHRSTTGQSEKSAEIIEKMPVTSAEQKRGKPDRGSKRGMKGKQVEVTEGTGVKVAEIKSNDKADPISEPSAKRTTRPSRNTKETPIAPCSIKDSQSKPAVDGKTHVLAGSSGASSTNPEPMVNLKFVKNDSYEKGTDLMVVNVYMKELCRETSRVLFREQDFTLIFQTRNLIQPDQSSYAFTPSRIDISLKKRHSQRWGGLEAPATQGLLPGFSLLLSSIFQLNTQSCHAHYFPKPTCMVQPMTHTPPAGSERAEEVEEKKVCLPGFTGLVNLGNTCFMNSVIQSLSNTRELRDYFHDRGFESEINCNNPLGTGGRLAISFAVLLRALWKGTHHAFQPSKLKAIVASKASQFTGYAQHDAQEFMAFLLDGLHEDLNRIQNKPYTETVDSDGRQDEFVAEEAWQRHKMRNDSFIVDLFQGQYKSKLVCPVCSKVSITFDPFLYLPVPLPQKQKVLTVFYFAKDPHKKPVKFLVSVSKVNSSTTEVLESISRSVRNKPENLRLAEVVKNRFHRIFSPSQSLDMVTSSELLFCFEVLSKDLAKERVVLLKVQQRPQVPSIPITKCAGCMKPPASDDEKLKRCTRCYRVGYCNQACQKNHWPNHKTMCRPSVENIGLPFLISVPESRLTYTRLTQLLEAYSRYSVNVFQPPFQSGRMSPEASLSRVDLSVSECQEQEEEPSSAGEVESQAEQGDCGTTPQKETVSVISAAGGDTLSSDSGCCELAIKPEAVVTGYQQPSESATGSTSQFYITLLDSSQKEDRKLEDKGDAVLELPDDCTLELVWKNNEKQKEYVLVRSKELEFDEDPGSATETSRAGHFTLEQCLNLFTKPEVLAPEEAWYCPKCQQHREASKQLLLWRLPNVLIIQLKRFSFRSFIWRDKINDMVDFPVRNLDLSKFCIGHKGDIQQPPIYDLYAVINHYGGMIGGHYTAYARLPSDKNSQRSDVGWRLFDDSTVTTVEESQVVTRYAYVLFYRRRNSPVERPSHFLGPLGAESSAATGSAASQVSSAPSHVTTAVSS</sequence>
<dbReference type="Pfam" id="PF00443">
    <property type="entry name" value="UCH"/>
    <property type="match status" value="1"/>
</dbReference>
<organism evidence="12 13">
    <name type="scientific">Cyprinus carpio</name>
    <name type="common">Common carp</name>
    <dbReference type="NCBI Taxonomy" id="7962"/>
    <lineage>
        <taxon>Eukaryota</taxon>
        <taxon>Metazoa</taxon>
        <taxon>Chordata</taxon>
        <taxon>Craniata</taxon>
        <taxon>Vertebrata</taxon>
        <taxon>Euteleostomi</taxon>
        <taxon>Actinopterygii</taxon>
        <taxon>Neopterygii</taxon>
        <taxon>Teleostei</taxon>
        <taxon>Ostariophysi</taxon>
        <taxon>Cypriniformes</taxon>
        <taxon>Cyprinidae</taxon>
        <taxon>Cyprininae</taxon>
        <taxon>Cyprinus</taxon>
    </lineage>
</organism>